<keyword evidence="8 10" id="KW-0456">Lyase</keyword>
<keyword evidence="5" id="KW-0028">Amino-acid biosynthesis</keyword>
<evidence type="ECO:0000313" key="10">
    <source>
        <dbReference type="EMBL" id="VAX39129.1"/>
    </source>
</evidence>
<dbReference type="HAMAP" id="MF_00131">
    <property type="entry name" value="Trp_synth_alpha"/>
    <property type="match status" value="1"/>
</dbReference>
<evidence type="ECO:0000256" key="2">
    <source>
        <dbReference type="ARBA" id="ARBA00004733"/>
    </source>
</evidence>
<proteinExistence type="inferred from homology"/>
<dbReference type="InterPro" id="IPR013785">
    <property type="entry name" value="Aldolase_TIM"/>
</dbReference>
<evidence type="ECO:0000256" key="7">
    <source>
        <dbReference type="ARBA" id="ARBA00023141"/>
    </source>
</evidence>
<comment type="subunit">
    <text evidence="3">Tetramer of two alpha and two beta chains.</text>
</comment>
<dbReference type="InterPro" id="IPR011060">
    <property type="entry name" value="RibuloseP-bd_barrel"/>
</dbReference>
<evidence type="ECO:0000256" key="5">
    <source>
        <dbReference type="ARBA" id="ARBA00022605"/>
    </source>
</evidence>
<protein>
    <recommendedName>
        <fullName evidence="4">tryptophan synthase</fullName>
        <ecNumber evidence="4">4.2.1.20</ecNumber>
    </recommendedName>
</protein>
<dbReference type="InterPro" id="IPR018204">
    <property type="entry name" value="Trp_synthase_alpha_AS"/>
</dbReference>
<dbReference type="Pfam" id="PF00290">
    <property type="entry name" value="Trp_syntA"/>
    <property type="match status" value="1"/>
</dbReference>
<dbReference type="CDD" id="cd04724">
    <property type="entry name" value="Tryptophan_synthase_alpha"/>
    <property type="match status" value="1"/>
</dbReference>
<dbReference type="GO" id="GO:0004834">
    <property type="term" value="F:tryptophan synthase activity"/>
    <property type="evidence" value="ECO:0007669"/>
    <property type="project" value="UniProtKB-EC"/>
</dbReference>
<comment type="function">
    <text evidence="1">The alpha subunit is responsible for the aldol cleavage of indoleglycerol phosphate to indole and glyceraldehyde 3-phosphate.</text>
</comment>
<dbReference type="FunFam" id="3.20.20.70:FF:000037">
    <property type="entry name" value="Tryptophan synthase alpha chain"/>
    <property type="match status" value="1"/>
</dbReference>
<dbReference type="UniPathway" id="UPA00035">
    <property type="reaction ID" value="UER00044"/>
</dbReference>
<dbReference type="SUPFAM" id="SSF51366">
    <property type="entry name" value="Ribulose-phoshate binding barrel"/>
    <property type="match status" value="1"/>
</dbReference>
<evidence type="ECO:0000256" key="4">
    <source>
        <dbReference type="ARBA" id="ARBA00012043"/>
    </source>
</evidence>
<organism evidence="10">
    <name type="scientific">hydrothermal vent metagenome</name>
    <dbReference type="NCBI Taxonomy" id="652676"/>
    <lineage>
        <taxon>unclassified sequences</taxon>
        <taxon>metagenomes</taxon>
        <taxon>ecological metagenomes</taxon>
    </lineage>
</organism>
<evidence type="ECO:0000256" key="6">
    <source>
        <dbReference type="ARBA" id="ARBA00022822"/>
    </source>
</evidence>
<keyword evidence="7" id="KW-0057">Aromatic amino acid biosynthesis</keyword>
<name>A0A3B1DA20_9ZZZZ</name>
<dbReference type="PANTHER" id="PTHR43406">
    <property type="entry name" value="TRYPTOPHAN SYNTHASE, ALPHA CHAIN"/>
    <property type="match status" value="1"/>
</dbReference>
<accession>A0A3B1DA20</accession>
<dbReference type="NCBIfam" id="TIGR00262">
    <property type="entry name" value="trpA"/>
    <property type="match status" value="1"/>
</dbReference>
<dbReference type="Gene3D" id="3.20.20.70">
    <property type="entry name" value="Aldolase class I"/>
    <property type="match status" value="1"/>
</dbReference>
<dbReference type="EMBL" id="UOGL01000302">
    <property type="protein sequence ID" value="VAX39129.1"/>
    <property type="molecule type" value="Genomic_DNA"/>
</dbReference>
<dbReference type="PANTHER" id="PTHR43406:SF1">
    <property type="entry name" value="TRYPTOPHAN SYNTHASE ALPHA CHAIN, CHLOROPLASTIC"/>
    <property type="match status" value="1"/>
</dbReference>
<comment type="pathway">
    <text evidence="2">Amino-acid biosynthesis; L-tryptophan biosynthesis; L-tryptophan from chorismate: step 5/5.</text>
</comment>
<dbReference type="AlphaFoldDB" id="A0A3B1DA20"/>
<dbReference type="EC" id="4.2.1.20" evidence="4"/>
<dbReference type="InterPro" id="IPR002028">
    <property type="entry name" value="Trp_synthase_suA"/>
</dbReference>
<gene>
    <name evidence="10" type="ORF">MNBD_PLANCTO02-2130</name>
</gene>
<evidence type="ECO:0000256" key="9">
    <source>
        <dbReference type="ARBA" id="ARBA00049047"/>
    </source>
</evidence>
<feature type="non-terminal residue" evidence="10">
    <location>
        <position position="252"/>
    </location>
</feature>
<sequence length="252" mass="27448">MTSRITNGFAQLAEQNRMAFMPFVTAGDPNMQATCNLITELATRNVNLIEVGFPYSDPVADGPVIQASYTRALNNGLQVKDIFAGIASLPTDEFPPLVAMVSYAIIFRWGVEEFLHQAATAGFAGLIVPDLPGDEAVLFFQQAQKNQLDLIQLIAPTTPIDRAEKIMKQCSGFVYCVSVAGTTGERRELPPELQGQLKELREKTELPLAVGFGISEPKQVDMLRGYANGVIVGSAIVRQMESLSEKGTDHSR</sequence>
<keyword evidence="6" id="KW-0822">Tryptophan biosynthesis</keyword>
<evidence type="ECO:0000256" key="8">
    <source>
        <dbReference type="ARBA" id="ARBA00023239"/>
    </source>
</evidence>
<comment type="catalytic activity">
    <reaction evidence="9">
        <text>(1S,2R)-1-C-(indol-3-yl)glycerol 3-phosphate + L-serine = D-glyceraldehyde 3-phosphate + L-tryptophan + H2O</text>
        <dbReference type="Rhea" id="RHEA:10532"/>
        <dbReference type="ChEBI" id="CHEBI:15377"/>
        <dbReference type="ChEBI" id="CHEBI:33384"/>
        <dbReference type="ChEBI" id="CHEBI:57912"/>
        <dbReference type="ChEBI" id="CHEBI:58866"/>
        <dbReference type="ChEBI" id="CHEBI:59776"/>
        <dbReference type="EC" id="4.2.1.20"/>
    </reaction>
</comment>
<evidence type="ECO:0000256" key="1">
    <source>
        <dbReference type="ARBA" id="ARBA00003365"/>
    </source>
</evidence>
<reference evidence="10" key="1">
    <citation type="submission" date="2018-06" db="EMBL/GenBank/DDBJ databases">
        <authorList>
            <person name="Zhirakovskaya E."/>
        </authorList>
    </citation>
    <scope>NUCLEOTIDE SEQUENCE</scope>
</reference>
<dbReference type="PROSITE" id="PS00167">
    <property type="entry name" value="TRP_SYNTHASE_ALPHA"/>
    <property type="match status" value="1"/>
</dbReference>
<evidence type="ECO:0000256" key="3">
    <source>
        <dbReference type="ARBA" id="ARBA00011270"/>
    </source>
</evidence>
<dbReference type="GO" id="GO:0005829">
    <property type="term" value="C:cytosol"/>
    <property type="evidence" value="ECO:0007669"/>
    <property type="project" value="TreeGrafter"/>
</dbReference>